<dbReference type="GeneTree" id="ENSGT00390000008206"/>
<comment type="similarity">
    <text evidence="4">Belongs to the HscB family.</text>
</comment>
<evidence type="ECO:0000256" key="2">
    <source>
        <dbReference type="ARBA" id="ARBA00004496"/>
    </source>
</evidence>
<keyword evidence="6" id="KW-0479">Metal-binding</keyword>
<reference evidence="16" key="1">
    <citation type="submission" date="2025-08" db="UniProtKB">
        <authorList>
            <consortium name="Ensembl"/>
        </authorList>
    </citation>
    <scope>IDENTIFICATION</scope>
    <source>
        <strain evidence="16">Glennie</strain>
    </source>
</reference>
<evidence type="ECO:0000259" key="14">
    <source>
        <dbReference type="Pfam" id="PF07743"/>
    </source>
</evidence>
<dbReference type="Pfam" id="PF18256">
    <property type="entry name" value="HscB_4_cys"/>
    <property type="match status" value="1"/>
</dbReference>
<dbReference type="InterPro" id="IPR004640">
    <property type="entry name" value="HscB"/>
</dbReference>
<dbReference type="GO" id="GO:0044571">
    <property type="term" value="P:[2Fe-2S] cluster assembly"/>
    <property type="evidence" value="ECO:0000318"/>
    <property type="project" value="GO_Central"/>
</dbReference>
<dbReference type="Gene3D" id="1.20.1280.20">
    <property type="entry name" value="HscB, C-terminal domain"/>
    <property type="match status" value="1"/>
</dbReference>
<evidence type="ECO:0000259" key="15">
    <source>
        <dbReference type="Pfam" id="PF18256"/>
    </source>
</evidence>
<proteinExistence type="inferred from homology"/>
<evidence type="ECO:0000256" key="5">
    <source>
        <dbReference type="ARBA" id="ARBA00022490"/>
    </source>
</evidence>
<dbReference type="InterPro" id="IPR009073">
    <property type="entry name" value="HscB_oligo_C"/>
</dbReference>
<gene>
    <name evidence="16" type="primary">HSCB</name>
</gene>
<name>A0A6I8PNM5_ORNAN</name>
<dbReference type="CTD" id="150274"/>
<dbReference type="FunFam" id="1.20.1280.20:FF:000002">
    <property type="entry name" value="HscB mitochondrial iron-sulfur cluster co-chaperone"/>
    <property type="match status" value="1"/>
</dbReference>
<evidence type="ECO:0000256" key="9">
    <source>
        <dbReference type="ARBA" id="ARBA00054586"/>
    </source>
</evidence>
<dbReference type="SUPFAM" id="SSF46565">
    <property type="entry name" value="Chaperone J-domain"/>
    <property type="match status" value="1"/>
</dbReference>
<dbReference type="InterPro" id="IPR001623">
    <property type="entry name" value="DnaJ_domain"/>
</dbReference>
<reference evidence="16" key="2">
    <citation type="submission" date="2025-09" db="UniProtKB">
        <authorList>
            <consortium name="Ensembl"/>
        </authorList>
    </citation>
    <scope>IDENTIFICATION</scope>
    <source>
        <strain evidence="16">Glennie</strain>
    </source>
</reference>
<dbReference type="GO" id="GO:0005739">
    <property type="term" value="C:mitochondrion"/>
    <property type="evidence" value="ECO:0000318"/>
    <property type="project" value="GO_Central"/>
</dbReference>
<evidence type="ECO:0000256" key="1">
    <source>
        <dbReference type="ARBA" id="ARBA00004173"/>
    </source>
</evidence>
<evidence type="ECO:0000256" key="11">
    <source>
        <dbReference type="ARBA" id="ARBA00065241"/>
    </source>
</evidence>
<evidence type="ECO:0000256" key="12">
    <source>
        <dbReference type="ARBA" id="ARBA00065697"/>
    </source>
</evidence>
<keyword evidence="17" id="KW-1185">Reference proteome</keyword>
<dbReference type="InterPro" id="IPR036386">
    <property type="entry name" value="HscB_C_sf"/>
</dbReference>
<protein>
    <recommendedName>
        <fullName evidence="13">Iron-sulfur cluster co-chaperone protein HscB</fullName>
    </recommendedName>
</protein>
<dbReference type="PANTHER" id="PTHR14021:SF15">
    <property type="entry name" value="IRON-SULFUR CLUSTER CO-CHAPERONE PROTEIN HSCB"/>
    <property type="match status" value="1"/>
</dbReference>
<dbReference type="InParanoid" id="A0A6I8PNM5"/>
<evidence type="ECO:0000313" key="17">
    <source>
        <dbReference type="Proteomes" id="UP000002279"/>
    </source>
</evidence>
<dbReference type="GO" id="GO:0005654">
    <property type="term" value="C:nucleoplasm"/>
    <property type="evidence" value="ECO:0007669"/>
    <property type="project" value="Ensembl"/>
</dbReference>
<dbReference type="FunFam" id="1.10.287.110:FF:000042">
    <property type="entry name" value="Iron-sulfur cluster co-chaperone protein HscB, mitochondrial"/>
    <property type="match status" value="1"/>
</dbReference>
<dbReference type="GeneID" id="100077444"/>
<dbReference type="GO" id="GO:0046872">
    <property type="term" value="F:metal ion binding"/>
    <property type="evidence" value="ECO:0007669"/>
    <property type="project" value="UniProtKB-KW"/>
</dbReference>
<evidence type="ECO:0000256" key="4">
    <source>
        <dbReference type="ARBA" id="ARBA00010476"/>
    </source>
</evidence>
<dbReference type="GO" id="GO:0051087">
    <property type="term" value="F:protein-folding chaperone binding"/>
    <property type="evidence" value="ECO:0007669"/>
    <property type="project" value="InterPro"/>
</dbReference>
<feature type="domain" description="Co-chaperone HscB C-terminal oligomerisation" evidence="14">
    <location>
        <begin position="158"/>
        <end position="230"/>
    </location>
</feature>
<dbReference type="GO" id="GO:0042802">
    <property type="term" value="F:identical protein binding"/>
    <property type="evidence" value="ECO:0007669"/>
    <property type="project" value="Ensembl"/>
</dbReference>
<dbReference type="AlphaFoldDB" id="A0A6I8PNM5"/>
<evidence type="ECO:0000256" key="10">
    <source>
        <dbReference type="ARBA" id="ARBA00058496"/>
    </source>
</evidence>
<dbReference type="Bgee" id="ENSOANG00000049005">
    <property type="expression patterns" value="Expressed in testis and 8 other cell types or tissues"/>
</dbReference>
<organism evidence="16 17">
    <name type="scientific">Ornithorhynchus anatinus</name>
    <name type="common">Duckbill platypus</name>
    <dbReference type="NCBI Taxonomy" id="9258"/>
    <lineage>
        <taxon>Eukaryota</taxon>
        <taxon>Metazoa</taxon>
        <taxon>Chordata</taxon>
        <taxon>Craniata</taxon>
        <taxon>Vertebrata</taxon>
        <taxon>Euteleostomi</taxon>
        <taxon>Mammalia</taxon>
        <taxon>Monotremata</taxon>
        <taxon>Ornithorhynchidae</taxon>
        <taxon>Ornithorhynchus</taxon>
    </lineage>
</organism>
<evidence type="ECO:0000256" key="7">
    <source>
        <dbReference type="ARBA" id="ARBA00023128"/>
    </source>
</evidence>
<dbReference type="GO" id="GO:0051259">
    <property type="term" value="P:protein complex oligomerization"/>
    <property type="evidence" value="ECO:0007669"/>
    <property type="project" value="InterPro"/>
</dbReference>
<dbReference type="CDD" id="cd06257">
    <property type="entry name" value="DnaJ"/>
    <property type="match status" value="1"/>
</dbReference>
<comment type="subunit">
    <text evidence="12">Interacts with ISCU and HSPA9 to form an iron-sulfur transfer complex. Interacts with SDHAF1 (via the first LYR motif); the interaction recruits the iron-sulfur transfer complex composed of HSC20, HSPA9 and ISCU and mediates the incorporation of iron-sulfur clusters into SDHB which also interacts with HSC20. Interacts with the cytoplasmic form of ISCU and with CIA complex member CIAO1 (via LYR motif).</text>
</comment>
<dbReference type="InterPro" id="IPR036869">
    <property type="entry name" value="J_dom_sf"/>
</dbReference>
<dbReference type="InterPro" id="IPR040682">
    <property type="entry name" value="HscB_4_cys"/>
</dbReference>
<comment type="function">
    <text evidence="9">Acts as a co-chaperone in iron-sulfur cluster assembly in mitochondria. Required for incorporation of iron-sulfur clusters into SDHB, the iron-sulfur protein subunit of succinate dehydrogenase that is involved in complex II of the mitochondrial electron transport chain. Recruited to SDHB by interaction with SDHAF1 which first binds SDHB and then recruits the iron-sulfur transfer complex formed by HSC20, HSPA9 and ISCU through direct binding to HSC20. Plays an essential role in hematopoiesis.</text>
</comment>
<keyword evidence="8" id="KW-0143">Chaperone</keyword>
<dbReference type="NCBIfam" id="TIGR00714">
    <property type="entry name" value="hscB"/>
    <property type="match status" value="1"/>
</dbReference>
<comment type="subunit">
    <text evidence="11">Homodimer. Interacts with ISCU (cytoplasmic form); this interaction stabilizes the (Fe-S) clusters on ISCU. Interacts with the CIA complex member CIAO1 (via LYR motif).</text>
</comment>
<comment type="subcellular location">
    <subcellularLocation>
        <location evidence="2">Cytoplasm</location>
    </subcellularLocation>
    <subcellularLocation>
        <location evidence="1">Mitochondrion</location>
    </subcellularLocation>
</comment>
<evidence type="ECO:0000313" key="16">
    <source>
        <dbReference type="Ensembl" id="ENSOANP00000054055.1"/>
    </source>
</evidence>
<keyword evidence="5" id="KW-0963">Cytoplasm</keyword>
<evidence type="ECO:0000256" key="8">
    <source>
        <dbReference type="ARBA" id="ARBA00023186"/>
    </source>
</evidence>
<dbReference type="FunCoup" id="A0A6I8PNM5">
    <property type="interactions" value="1941"/>
</dbReference>
<evidence type="ECO:0000256" key="13">
    <source>
        <dbReference type="ARBA" id="ARBA00073563"/>
    </source>
</evidence>
<dbReference type="Proteomes" id="UP000002279">
    <property type="component" value="Unplaced"/>
</dbReference>
<dbReference type="Ensembl" id="ENSOANT00000061748.1">
    <property type="protein sequence ID" value="ENSOANP00000054055.1"/>
    <property type="gene ID" value="ENSOANG00000049005.1"/>
</dbReference>
<evidence type="ECO:0000256" key="3">
    <source>
        <dbReference type="ARBA" id="ARBA00005151"/>
    </source>
</evidence>
<dbReference type="RefSeq" id="XP_028904990.1">
    <property type="nucleotide sequence ID" value="XM_029049157.2"/>
</dbReference>
<comment type="pathway">
    <text evidence="3">Cofactor biosynthesis; iron-sulfur cluster biosynthesis.</text>
</comment>
<evidence type="ECO:0000256" key="6">
    <source>
        <dbReference type="ARBA" id="ARBA00022723"/>
    </source>
</evidence>
<dbReference type="Pfam" id="PF07743">
    <property type="entry name" value="HSCB_C"/>
    <property type="match status" value="1"/>
</dbReference>
<accession>A0A6I8PNM5</accession>
<comment type="function">
    <text evidence="10">Acts as a co-chaperone in iron-sulfur cluster assembly in the cytoplasm. Also mediates complex formation between components of the cytosolic iron-sulfur biogenesis pathway and the CIA targeting complex composed of CIAO1, DIPK1B/FAM69B and MMS19 by binding directly to the scaffold protein ISCU and to CIAO1. This facilitates iron-sulfur cluster insertion into a number of cytoplasmic and nuclear proteins including POLD1, ELP3, DPYD and PPAT.</text>
</comment>
<dbReference type="OMA" id="LMFIERF"/>
<dbReference type="PANTHER" id="PTHR14021">
    <property type="entry name" value="IRON-SULFUR CLUSTER CO-CHAPERONE PROTEIN HSCB"/>
    <property type="match status" value="1"/>
</dbReference>
<sequence length="236" mass="26428">MWPAGPEGLRRAWTALRAGAAAGKALSGGAAAQAQSRPPCWSCGGAAAEEAGDAHALFCPTCRALQPPDPARDYFRLMDCCRSFTVDIRKLQRRYQQLQNLVHPDHFSQRSQTERDFSEKHSTLVNEAYKTLLIPLSRGLYLLKLSGLVIPEGTDSEMDTQFLVEVMEVNEKLAEAQSEAAIEEVETLVKDKQKKLTEDVSRAFEQDDLQKAKELLTKMRYFSNLEEKVKIKKIPS</sequence>
<dbReference type="GO" id="GO:0001671">
    <property type="term" value="F:ATPase activator activity"/>
    <property type="evidence" value="ECO:0007669"/>
    <property type="project" value="InterPro"/>
</dbReference>
<dbReference type="SUPFAM" id="SSF47144">
    <property type="entry name" value="HSC20 (HSCB), C-terminal oligomerisation domain"/>
    <property type="match status" value="1"/>
</dbReference>
<dbReference type="Gene3D" id="1.10.287.110">
    <property type="entry name" value="DnaJ domain"/>
    <property type="match status" value="1"/>
</dbReference>
<dbReference type="OrthoDB" id="448954at2759"/>
<feature type="domain" description="HscB tetracysteine metal binding motif" evidence="15">
    <location>
        <begin position="38"/>
        <end position="66"/>
    </location>
</feature>
<keyword evidence="7" id="KW-0496">Mitochondrion</keyword>
<dbReference type="GO" id="GO:0005829">
    <property type="term" value="C:cytosol"/>
    <property type="evidence" value="ECO:0007669"/>
    <property type="project" value="Ensembl"/>
</dbReference>